<proteinExistence type="inferred from homology"/>
<dbReference type="Pfam" id="PF01370">
    <property type="entry name" value="Epimerase"/>
    <property type="match status" value="1"/>
</dbReference>
<comment type="subunit">
    <text evidence="10">Homodimer.</text>
</comment>
<comment type="similarity">
    <text evidence="4 10">Belongs to the NAD(P)-dependent epimerase/dehydratase family.</text>
</comment>
<evidence type="ECO:0000313" key="12">
    <source>
        <dbReference type="EMBL" id="QDO97715.1"/>
    </source>
</evidence>
<keyword evidence="9 10" id="KW-0119">Carbohydrate metabolism</keyword>
<dbReference type="Proteomes" id="UP000317496">
    <property type="component" value="Chromosome"/>
</dbReference>
<gene>
    <name evidence="12" type="primary">galE</name>
    <name evidence="12" type="ORF">FNB15_10730</name>
</gene>
<dbReference type="CDD" id="cd05247">
    <property type="entry name" value="UDP_G4E_1_SDR_e"/>
    <property type="match status" value="1"/>
</dbReference>
<keyword evidence="13" id="KW-1185">Reference proteome</keyword>
<dbReference type="EMBL" id="CP041636">
    <property type="protein sequence ID" value="QDO97715.1"/>
    <property type="molecule type" value="Genomic_DNA"/>
</dbReference>
<evidence type="ECO:0000313" key="13">
    <source>
        <dbReference type="Proteomes" id="UP000317496"/>
    </source>
</evidence>
<dbReference type="AlphaFoldDB" id="A0A516H1T6"/>
<evidence type="ECO:0000256" key="5">
    <source>
        <dbReference type="ARBA" id="ARBA00013189"/>
    </source>
</evidence>
<dbReference type="PANTHER" id="PTHR43725">
    <property type="entry name" value="UDP-GLUCOSE 4-EPIMERASE"/>
    <property type="match status" value="1"/>
</dbReference>
<evidence type="ECO:0000256" key="8">
    <source>
        <dbReference type="ARBA" id="ARBA00023235"/>
    </source>
</evidence>
<dbReference type="PANTHER" id="PTHR43725:SF53">
    <property type="entry name" value="UDP-ARABINOSE 4-EPIMERASE 1"/>
    <property type="match status" value="1"/>
</dbReference>
<dbReference type="NCBIfam" id="TIGR01179">
    <property type="entry name" value="galE"/>
    <property type="match status" value="1"/>
</dbReference>
<accession>A0A516H1T6</accession>
<comment type="catalytic activity">
    <reaction evidence="1 10">
        <text>UDP-alpha-D-glucose = UDP-alpha-D-galactose</text>
        <dbReference type="Rhea" id="RHEA:22168"/>
        <dbReference type="ChEBI" id="CHEBI:58885"/>
        <dbReference type="ChEBI" id="CHEBI:66914"/>
        <dbReference type="EC" id="5.1.3.2"/>
    </reaction>
</comment>
<evidence type="ECO:0000256" key="6">
    <source>
        <dbReference type="ARBA" id="ARBA00018569"/>
    </source>
</evidence>
<evidence type="ECO:0000256" key="10">
    <source>
        <dbReference type="RuleBase" id="RU366046"/>
    </source>
</evidence>
<dbReference type="RefSeq" id="WP_144068696.1">
    <property type="nucleotide sequence ID" value="NZ_CP041636.1"/>
</dbReference>
<evidence type="ECO:0000259" key="11">
    <source>
        <dbReference type="Pfam" id="PF01370"/>
    </source>
</evidence>
<dbReference type="EC" id="5.1.3.2" evidence="5 10"/>
<feature type="domain" description="NAD-dependent epimerase/dehydratase" evidence="11">
    <location>
        <begin position="9"/>
        <end position="257"/>
    </location>
</feature>
<dbReference type="InterPro" id="IPR001509">
    <property type="entry name" value="Epimerase_deHydtase"/>
</dbReference>
<dbReference type="GO" id="GO:0003978">
    <property type="term" value="F:UDP-glucose 4-epimerase activity"/>
    <property type="evidence" value="ECO:0007669"/>
    <property type="project" value="UniProtKB-UniRule"/>
</dbReference>
<comment type="pathway">
    <text evidence="3 10">Carbohydrate metabolism; galactose metabolism.</text>
</comment>
<keyword evidence="8 10" id="KW-0413">Isomerase</keyword>
<organism evidence="12 13">
    <name type="scientific">Ferrovibrio terrae</name>
    <dbReference type="NCBI Taxonomy" id="2594003"/>
    <lineage>
        <taxon>Bacteria</taxon>
        <taxon>Pseudomonadati</taxon>
        <taxon>Pseudomonadota</taxon>
        <taxon>Alphaproteobacteria</taxon>
        <taxon>Rhodospirillales</taxon>
        <taxon>Rhodospirillaceae</taxon>
        <taxon>Ferrovibrio</taxon>
    </lineage>
</organism>
<dbReference type="InterPro" id="IPR005886">
    <property type="entry name" value="UDP_G4E"/>
</dbReference>
<dbReference type="SUPFAM" id="SSF51735">
    <property type="entry name" value="NAD(P)-binding Rossmann-fold domains"/>
    <property type="match status" value="1"/>
</dbReference>
<reference evidence="12 13" key="1">
    <citation type="submission" date="2019-07" db="EMBL/GenBank/DDBJ databases">
        <title>Genome sequencing for Ferrovibrio sp. K5.</title>
        <authorList>
            <person name="Park S.-J."/>
        </authorList>
    </citation>
    <scope>NUCLEOTIDE SEQUENCE [LARGE SCALE GENOMIC DNA]</scope>
    <source>
        <strain evidence="12 13">K5</strain>
    </source>
</reference>
<evidence type="ECO:0000256" key="2">
    <source>
        <dbReference type="ARBA" id="ARBA00001911"/>
    </source>
</evidence>
<evidence type="ECO:0000256" key="3">
    <source>
        <dbReference type="ARBA" id="ARBA00004947"/>
    </source>
</evidence>
<protein>
    <recommendedName>
        <fullName evidence="6 10">UDP-glucose 4-epimerase</fullName>
        <ecNumber evidence="5 10">5.1.3.2</ecNumber>
    </recommendedName>
</protein>
<dbReference type="KEGG" id="fer:FNB15_10730"/>
<dbReference type="Gene3D" id="3.40.50.720">
    <property type="entry name" value="NAD(P)-binding Rossmann-like Domain"/>
    <property type="match status" value="1"/>
</dbReference>
<dbReference type="Gene3D" id="3.90.25.10">
    <property type="entry name" value="UDP-galactose 4-epimerase, domain 1"/>
    <property type="match status" value="1"/>
</dbReference>
<evidence type="ECO:0000256" key="7">
    <source>
        <dbReference type="ARBA" id="ARBA00023027"/>
    </source>
</evidence>
<keyword evidence="7 10" id="KW-0520">NAD</keyword>
<comment type="cofactor">
    <cofactor evidence="2 10">
        <name>NAD(+)</name>
        <dbReference type="ChEBI" id="CHEBI:57540"/>
    </cofactor>
</comment>
<dbReference type="GO" id="GO:0006012">
    <property type="term" value="P:galactose metabolic process"/>
    <property type="evidence" value="ECO:0007669"/>
    <property type="project" value="UniProtKB-UniPathway"/>
</dbReference>
<sequence>MVAPDRPAILVTGGAGYIGSHVCKALDAAGYLPVTYDNLCAGHPWAVRWGPLEGGDLVDSERLDEVMRKYKPIAVIHLAGLIVVSESVKDPAQYYLNNVSGSIDLLDAMRRNGIERIVFSSSAAVYGEPETTPMPESHPQHPLNPYGTSKLMIERVLQDYARAYNMHSVSLRYFNAAGADAGGEIGEAHPVETHLIPLVLEVAAGKRHYAAIFGDGYPTPDGTCIRDYIHVSDLAQAHVLALRYLDSSVGAHAFNLGNGTGATVREVIEVARKVTGHAIPARIEPPRPGDPAVLLADPGRARQLLGWQPALSGLEQMVSSAWSWQQRVPSPQQIML</sequence>
<dbReference type="InterPro" id="IPR036291">
    <property type="entry name" value="NAD(P)-bd_dom_sf"/>
</dbReference>
<evidence type="ECO:0000256" key="4">
    <source>
        <dbReference type="ARBA" id="ARBA00007637"/>
    </source>
</evidence>
<dbReference type="UniPathway" id="UPA00214"/>
<evidence type="ECO:0000256" key="1">
    <source>
        <dbReference type="ARBA" id="ARBA00000083"/>
    </source>
</evidence>
<evidence type="ECO:0000256" key="9">
    <source>
        <dbReference type="ARBA" id="ARBA00023277"/>
    </source>
</evidence>
<dbReference type="OrthoDB" id="9801785at2"/>
<name>A0A516H1T6_9PROT</name>